<dbReference type="PANTHER" id="PTHR46672">
    <property type="entry name" value="OS08G0495500 PROTEIN-RELATED"/>
    <property type="match status" value="1"/>
</dbReference>
<proteinExistence type="predicted"/>
<feature type="domain" description="Homeobox" evidence="7">
    <location>
        <begin position="135"/>
        <end position="183"/>
    </location>
</feature>
<dbReference type="Pfam" id="PF00046">
    <property type="entry name" value="Homeodomain"/>
    <property type="match status" value="1"/>
</dbReference>
<keyword evidence="8" id="KW-1185">Reference proteome</keyword>
<dbReference type="CDD" id="cd00086">
    <property type="entry name" value="homeodomain"/>
    <property type="match status" value="1"/>
</dbReference>
<organism evidence="8 9">
    <name type="scientific">Meloidogyne hapla</name>
    <name type="common">Root-knot nematode worm</name>
    <dbReference type="NCBI Taxonomy" id="6305"/>
    <lineage>
        <taxon>Eukaryota</taxon>
        <taxon>Metazoa</taxon>
        <taxon>Ecdysozoa</taxon>
        <taxon>Nematoda</taxon>
        <taxon>Chromadorea</taxon>
        <taxon>Rhabditida</taxon>
        <taxon>Tylenchina</taxon>
        <taxon>Tylenchomorpha</taxon>
        <taxon>Tylenchoidea</taxon>
        <taxon>Meloidogynidae</taxon>
        <taxon>Meloidogyninae</taxon>
        <taxon>Meloidogyne</taxon>
    </lineage>
</organism>
<dbReference type="SMART" id="SM00389">
    <property type="entry name" value="HOX"/>
    <property type="match status" value="1"/>
</dbReference>
<dbReference type="InterPro" id="IPR017970">
    <property type="entry name" value="Homeobox_CS"/>
</dbReference>
<keyword evidence="4 5" id="KW-0539">Nucleus</keyword>
<sequence>MFRDKNQQQLSELFRHQRHCSCSSTGPPCPHGNGESQETLAQTLERLTLRHDEGKIKIVDSSPECFKTMLEYFYNGEIDKDTLEKYSEDLFAIAHKYEVKGLMQVCETSMASNIDASNFSQRCHYAELYCLPKLEKLKALKDEFRNGHYPDIYSRKELANKTGLKEDIIQVWFTNKRARYRRKKRMNANN</sequence>
<dbReference type="InterPro" id="IPR044714">
    <property type="entry name" value="AtSIBP1-like"/>
</dbReference>
<dbReference type="Pfam" id="PF00651">
    <property type="entry name" value="BTB"/>
    <property type="match status" value="1"/>
</dbReference>
<evidence type="ECO:0000256" key="6">
    <source>
        <dbReference type="RuleBase" id="RU000682"/>
    </source>
</evidence>
<dbReference type="Gene3D" id="1.10.10.60">
    <property type="entry name" value="Homeodomain-like"/>
    <property type="match status" value="1"/>
</dbReference>
<evidence type="ECO:0000313" key="9">
    <source>
        <dbReference type="WBParaSite" id="MhA1_Contig148.frz3.gene2"/>
    </source>
</evidence>
<dbReference type="PANTHER" id="PTHR46672:SF1">
    <property type="entry name" value="OS08G0103600 PROTEIN"/>
    <property type="match status" value="1"/>
</dbReference>
<evidence type="ECO:0000256" key="4">
    <source>
        <dbReference type="ARBA" id="ARBA00023242"/>
    </source>
</evidence>
<evidence type="ECO:0000256" key="3">
    <source>
        <dbReference type="ARBA" id="ARBA00023155"/>
    </source>
</evidence>
<dbReference type="SUPFAM" id="SSF54695">
    <property type="entry name" value="POZ domain"/>
    <property type="match status" value="1"/>
</dbReference>
<name>A0A1I8B6K8_MELHA</name>
<feature type="DNA-binding region" description="Homeobox" evidence="5">
    <location>
        <begin position="137"/>
        <end position="184"/>
    </location>
</feature>
<dbReference type="SUPFAM" id="SSF46689">
    <property type="entry name" value="Homeodomain-like"/>
    <property type="match status" value="1"/>
</dbReference>
<accession>A0A1I8B6K8</accession>
<evidence type="ECO:0000256" key="1">
    <source>
        <dbReference type="ARBA" id="ARBA00004123"/>
    </source>
</evidence>
<evidence type="ECO:0000256" key="5">
    <source>
        <dbReference type="PROSITE-ProRule" id="PRU00108"/>
    </source>
</evidence>
<dbReference type="PROSITE" id="PS50071">
    <property type="entry name" value="HOMEOBOX_2"/>
    <property type="match status" value="1"/>
</dbReference>
<evidence type="ECO:0000259" key="7">
    <source>
        <dbReference type="PROSITE" id="PS50071"/>
    </source>
</evidence>
<dbReference type="InterPro" id="IPR009057">
    <property type="entry name" value="Homeodomain-like_sf"/>
</dbReference>
<dbReference type="InterPro" id="IPR000210">
    <property type="entry name" value="BTB/POZ_dom"/>
</dbReference>
<dbReference type="InterPro" id="IPR011333">
    <property type="entry name" value="SKP1/BTB/POZ_sf"/>
</dbReference>
<protein>
    <submittedName>
        <fullName evidence="9">Homeobox domain-containing protein</fullName>
    </submittedName>
</protein>
<reference evidence="9" key="1">
    <citation type="submission" date="2016-11" db="UniProtKB">
        <authorList>
            <consortium name="WormBaseParasite"/>
        </authorList>
    </citation>
    <scope>IDENTIFICATION</scope>
</reference>
<dbReference type="InterPro" id="IPR001356">
    <property type="entry name" value="HD"/>
</dbReference>
<keyword evidence="2 5" id="KW-0238">DNA-binding</keyword>
<evidence type="ECO:0000313" key="8">
    <source>
        <dbReference type="Proteomes" id="UP000095281"/>
    </source>
</evidence>
<keyword evidence="3 5" id="KW-0371">Homeobox</keyword>
<evidence type="ECO:0000256" key="2">
    <source>
        <dbReference type="ARBA" id="ARBA00023125"/>
    </source>
</evidence>
<dbReference type="WBParaSite" id="MhA1_Contig148.frz3.gene2">
    <property type="protein sequence ID" value="MhA1_Contig148.frz3.gene2"/>
    <property type="gene ID" value="MhA1_Contig148.frz3.gene2"/>
</dbReference>
<dbReference type="GO" id="GO:0003677">
    <property type="term" value="F:DNA binding"/>
    <property type="evidence" value="ECO:0007669"/>
    <property type="project" value="UniProtKB-UniRule"/>
</dbReference>
<dbReference type="GO" id="GO:0005634">
    <property type="term" value="C:nucleus"/>
    <property type="evidence" value="ECO:0007669"/>
    <property type="project" value="UniProtKB-SubCell"/>
</dbReference>
<comment type="subcellular location">
    <subcellularLocation>
        <location evidence="1 5 6">Nucleus</location>
    </subcellularLocation>
</comment>
<dbReference type="PROSITE" id="PS00027">
    <property type="entry name" value="HOMEOBOX_1"/>
    <property type="match status" value="1"/>
</dbReference>
<dbReference type="Gene3D" id="3.30.710.10">
    <property type="entry name" value="Potassium Channel Kv1.1, Chain A"/>
    <property type="match status" value="1"/>
</dbReference>
<dbReference type="GO" id="GO:0000981">
    <property type="term" value="F:DNA-binding transcription factor activity, RNA polymerase II-specific"/>
    <property type="evidence" value="ECO:0007669"/>
    <property type="project" value="InterPro"/>
</dbReference>
<dbReference type="Proteomes" id="UP000095281">
    <property type="component" value="Unplaced"/>
</dbReference>
<dbReference type="AlphaFoldDB" id="A0A1I8B6K8"/>